<protein>
    <submittedName>
        <fullName evidence="2">Scm-like with four MBT domains protein 2</fullName>
    </submittedName>
</protein>
<evidence type="ECO:0000313" key="2">
    <source>
        <dbReference type="RefSeq" id="XP_003740314.2"/>
    </source>
</evidence>
<sequence>MKAPNPAEMPQKLLPSHQESLWPGDPFDWSVEQVSAFISLHDPAATKIASALRREEIDGPAFLLLTQANCSRGLNLTQVEIAKLCHIVEAAKTKFAQLHIEPYL</sequence>
<organism evidence="1 2">
    <name type="scientific">Galendromus occidentalis</name>
    <name type="common">western predatory mite</name>
    <dbReference type="NCBI Taxonomy" id="34638"/>
    <lineage>
        <taxon>Eukaryota</taxon>
        <taxon>Metazoa</taxon>
        <taxon>Ecdysozoa</taxon>
        <taxon>Arthropoda</taxon>
        <taxon>Chelicerata</taxon>
        <taxon>Arachnida</taxon>
        <taxon>Acari</taxon>
        <taxon>Parasitiformes</taxon>
        <taxon>Mesostigmata</taxon>
        <taxon>Gamasina</taxon>
        <taxon>Phytoseioidea</taxon>
        <taxon>Phytoseiidae</taxon>
        <taxon>Typhlodrominae</taxon>
        <taxon>Galendromus</taxon>
    </lineage>
</organism>
<dbReference type="InterPro" id="IPR013761">
    <property type="entry name" value="SAM/pointed_sf"/>
</dbReference>
<dbReference type="AlphaFoldDB" id="A0AAJ6QQ85"/>
<dbReference type="RefSeq" id="XP_003740314.2">
    <property type="nucleotide sequence ID" value="XM_003740266.2"/>
</dbReference>
<accession>A0AAJ6QQ85</accession>
<name>A0AAJ6QQ85_9ACAR</name>
<dbReference type="Proteomes" id="UP000694867">
    <property type="component" value="Unplaced"/>
</dbReference>
<proteinExistence type="predicted"/>
<gene>
    <name evidence="2" type="primary">LOC100901960</name>
</gene>
<reference evidence="2" key="1">
    <citation type="submission" date="2025-08" db="UniProtKB">
        <authorList>
            <consortium name="RefSeq"/>
        </authorList>
    </citation>
    <scope>IDENTIFICATION</scope>
</reference>
<dbReference type="SUPFAM" id="SSF47769">
    <property type="entry name" value="SAM/Pointed domain"/>
    <property type="match status" value="1"/>
</dbReference>
<keyword evidence="1" id="KW-1185">Reference proteome</keyword>
<dbReference type="GeneID" id="100901960"/>
<dbReference type="Gene3D" id="1.10.150.50">
    <property type="entry name" value="Transcription Factor, Ets-1"/>
    <property type="match status" value="1"/>
</dbReference>
<dbReference type="KEGG" id="goe:100901960"/>
<evidence type="ECO:0000313" key="1">
    <source>
        <dbReference type="Proteomes" id="UP000694867"/>
    </source>
</evidence>